<evidence type="ECO:0000256" key="12">
    <source>
        <dbReference type="SAM" id="Phobius"/>
    </source>
</evidence>
<keyword evidence="4 13" id="KW-0732">Signal</keyword>
<feature type="transmembrane region" description="Helical" evidence="12">
    <location>
        <begin position="531"/>
        <end position="555"/>
    </location>
</feature>
<dbReference type="InterPro" id="IPR050412">
    <property type="entry name" value="Ig-like_Receptors_ImmuneReg"/>
</dbReference>
<evidence type="ECO:0000256" key="8">
    <source>
        <dbReference type="ARBA" id="ARBA00023157"/>
    </source>
</evidence>
<evidence type="ECO:0000259" key="14">
    <source>
        <dbReference type="PROSITE" id="PS50835"/>
    </source>
</evidence>
<feature type="compositionally biased region" description="Polar residues" evidence="11">
    <location>
        <begin position="408"/>
        <end position="421"/>
    </location>
</feature>
<evidence type="ECO:0000256" key="13">
    <source>
        <dbReference type="SAM" id="SignalP"/>
    </source>
</evidence>
<dbReference type="GO" id="GO:0005886">
    <property type="term" value="C:plasma membrane"/>
    <property type="evidence" value="ECO:0007669"/>
    <property type="project" value="UniProtKB-SubCell"/>
</dbReference>
<feature type="compositionally biased region" description="Basic and acidic residues" evidence="11">
    <location>
        <begin position="438"/>
        <end position="450"/>
    </location>
</feature>
<keyword evidence="9" id="KW-0325">Glycoprotein</keyword>
<feature type="region of interest" description="Disordered" evidence="11">
    <location>
        <begin position="408"/>
        <end position="486"/>
    </location>
</feature>
<feature type="region of interest" description="Disordered" evidence="11">
    <location>
        <begin position="606"/>
        <end position="714"/>
    </location>
</feature>
<evidence type="ECO:0000256" key="5">
    <source>
        <dbReference type="ARBA" id="ARBA00022737"/>
    </source>
</evidence>
<evidence type="ECO:0000256" key="4">
    <source>
        <dbReference type="ARBA" id="ARBA00022729"/>
    </source>
</evidence>
<dbReference type="InterPro" id="IPR003599">
    <property type="entry name" value="Ig_sub"/>
</dbReference>
<evidence type="ECO:0000256" key="3">
    <source>
        <dbReference type="ARBA" id="ARBA00022692"/>
    </source>
</evidence>
<dbReference type="Pfam" id="PF00047">
    <property type="entry name" value="ig"/>
    <property type="match status" value="3"/>
</dbReference>
<keyword evidence="7 12" id="KW-0472">Membrane</keyword>
<dbReference type="SMART" id="SM00409">
    <property type="entry name" value="IG"/>
    <property type="match status" value="4"/>
</dbReference>
<keyword evidence="5" id="KW-0677">Repeat</keyword>
<evidence type="ECO:0000313" key="15">
    <source>
        <dbReference type="Proteomes" id="UP000261680"/>
    </source>
</evidence>
<feature type="domain" description="Ig-like" evidence="14">
    <location>
        <begin position="335"/>
        <end position="418"/>
    </location>
</feature>
<dbReference type="InterPro" id="IPR013783">
    <property type="entry name" value="Ig-like_fold"/>
</dbReference>
<feature type="region of interest" description="Disordered" evidence="11">
    <location>
        <begin position="561"/>
        <end position="591"/>
    </location>
</feature>
<dbReference type="GeneID" id="103680284"/>
<dbReference type="InterPro" id="IPR003598">
    <property type="entry name" value="Ig_sub2"/>
</dbReference>
<dbReference type="SMART" id="SM00408">
    <property type="entry name" value="IGc2"/>
    <property type="match status" value="2"/>
</dbReference>
<dbReference type="SUPFAM" id="SSF48726">
    <property type="entry name" value="Immunoglobulin"/>
    <property type="match status" value="4"/>
</dbReference>
<keyword evidence="6 12" id="KW-1133">Transmembrane helix</keyword>
<proteinExistence type="predicted"/>
<feature type="compositionally biased region" description="Basic and acidic residues" evidence="11">
    <location>
        <begin position="567"/>
        <end position="579"/>
    </location>
</feature>
<feature type="region of interest" description="Disordered" evidence="11">
    <location>
        <begin position="372"/>
        <end position="391"/>
    </location>
</feature>
<feature type="domain" description="Ig-like" evidence="14">
    <location>
        <begin position="134"/>
        <end position="206"/>
    </location>
</feature>
<keyword evidence="3 12" id="KW-0812">Transmembrane</keyword>
<sequence length="714" mass="76181">MTPTLAALLCLGLSVGPRTRVHAGTLPKPTIWAEPSSVIPRGTPVTIWCQGSLEAQEYRLLKNEGDLWTWITQGGLWTWVAQKPLEPGDKANFSTTYMTEGFAGQYHCCYLSPTGWSELSDPLELVVTGFHGKPQLSALPSPVVASGGNVTLQCASRLGFDRFVLMKEGERQPSSTLDSQWDPSGQFQALFLVGSVTPSLRGTFRCYGYYNNAPHMWSYPSDPLELLVSGVSGKPSLLTLQGPVVTSGQSLTLQCRSDVGYDRFALSKEGARDPPRRLGRQPQAGLSVADFALGPVRPSLGGRYTCYGGHSLSSEWSAPSDPLDILVAGQLPYTPSLSVQPGPMVTSGENVTLRCQSRSAVDTFLLSKEGAAGPPLRLRSKSQTGQHQAEFSMSPVTSAHGGTYRCFGSSSTSPHLVSQPSDPLELRVSGGGGGPWGHMREKSVSRDRVSRGSSSPTATPVFSPDSSRDPGPPPTGPGSTAVSCLCSGQEGRRSPAAGLLAGSEVNAHSRCSVKWHRWLSPGVARAQGPHWYLYVLIGATVAFVLLLVLLVLLLVRHRRRGKGRMRGAADPEAKDRGQQDRSSPAAAAQEESLYAAVGDTQPEEGVQLEHQQNTQDDDPQGGTYAQVSRSRSTLRRGLATSPSPMSGGLLDSRDRQAEEDGQTDCQAAASDVPEDVTYAQLNRLTLGRETSASPPSQSGEPPAEPSVYAALAIH</sequence>
<dbReference type="GO" id="GO:0002764">
    <property type="term" value="P:immune response-regulating signaling pathway"/>
    <property type="evidence" value="ECO:0007669"/>
    <property type="project" value="TreeGrafter"/>
</dbReference>
<keyword evidence="2" id="KW-1003">Cell membrane</keyword>
<evidence type="ECO:0000256" key="10">
    <source>
        <dbReference type="ARBA" id="ARBA00023319"/>
    </source>
</evidence>
<keyword evidence="8" id="KW-1015">Disulfide bond</keyword>
<feature type="chain" id="PRO_5035442959" evidence="13">
    <location>
        <begin position="24"/>
        <end position="714"/>
    </location>
</feature>
<dbReference type="AlphaFoldDB" id="A0A8M1G5D3"/>
<name>A0A8M1G5D3_URSMA</name>
<dbReference type="OrthoDB" id="9427497at2759"/>
<dbReference type="Pfam" id="PF13895">
    <property type="entry name" value="Ig_2"/>
    <property type="match status" value="1"/>
</dbReference>
<accession>A0A8M1G5D3</accession>
<dbReference type="RefSeq" id="XP_040489797.1">
    <property type="nucleotide sequence ID" value="XM_040633863.1"/>
</dbReference>
<keyword evidence="10" id="KW-0393">Immunoglobulin domain</keyword>
<evidence type="ECO:0000256" key="6">
    <source>
        <dbReference type="ARBA" id="ARBA00022989"/>
    </source>
</evidence>
<feature type="compositionally biased region" description="Polar residues" evidence="11">
    <location>
        <begin position="381"/>
        <end position="391"/>
    </location>
</feature>
<reference evidence="16" key="1">
    <citation type="submission" date="2025-08" db="UniProtKB">
        <authorList>
            <consortium name="RefSeq"/>
        </authorList>
    </citation>
    <scope>IDENTIFICATION</scope>
    <source>
        <tissue evidence="16">Whole blood</tissue>
    </source>
</reference>
<feature type="compositionally biased region" description="Polar residues" evidence="11">
    <location>
        <begin position="679"/>
        <end position="699"/>
    </location>
</feature>
<dbReference type="InterPro" id="IPR013151">
    <property type="entry name" value="Immunoglobulin_dom"/>
</dbReference>
<evidence type="ECO:0000313" key="16">
    <source>
        <dbReference type="RefSeq" id="XP_040489797.1"/>
    </source>
</evidence>
<dbReference type="GO" id="GO:0032396">
    <property type="term" value="F:inhibitory MHC class I receptor activity"/>
    <property type="evidence" value="ECO:0007669"/>
    <property type="project" value="TreeGrafter"/>
</dbReference>
<keyword evidence="15" id="KW-1185">Reference proteome</keyword>
<dbReference type="PROSITE" id="PS50835">
    <property type="entry name" value="IG_LIKE"/>
    <property type="match status" value="2"/>
</dbReference>
<dbReference type="FunFam" id="2.60.40.10:FF:000049">
    <property type="entry name" value="Leukocyte immunoglobulin-like receptor subfamily B member 1"/>
    <property type="match status" value="4"/>
</dbReference>
<comment type="subcellular location">
    <subcellularLocation>
        <location evidence="1">Cell membrane</location>
        <topology evidence="1">Single-pass membrane protein</topology>
    </subcellularLocation>
</comment>
<dbReference type="Gene3D" id="2.60.40.10">
    <property type="entry name" value="Immunoglobulins"/>
    <property type="match status" value="4"/>
</dbReference>
<dbReference type="GO" id="GO:0019221">
    <property type="term" value="P:cytokine-mediated signaling pathway"/>
    <property type="evidence" value="ECO:0007669"/>
    <property type="project" value="TreeGrafter"/>
</dbReference>
<evidence type="ECO:0000256" key="11">
    <source>
        <dbReference type="SAM" id="MobiDB-lite"/>
    </source>
</evidence>
<dbReference type="PANTHER" id="PTHR11738:SF179">
    <property type="entry name" value="LEUKOCYTE IMMUNOGLOBULIN-LIKE RECEPTOR SUBFAMILY A MEMBER 5"/>
    <property type="match status" value="1"/>
</dbReference>
<organism evidence="15 16">
    <name type="scientific">Ursus maritimus</name>
    <name type="common">Polar bear</name>
    <name type="synonym">Thalarctos maritimus</name>
    <dbReference type="NCBI Taxonomy" id="29073"/>
    <lineage>
        <taxon>Eukaryota</taxon>
        <taxon>Metazoa</taxon>
        <taxon>Chordata</taxon>
        <taxon>Craniata</taxon>
        <taxon>Vertebrata</taxon>
        <taxon>Euteleostomi</taxon>
        <taxon>Mammalia</taxon>
        <taxon>Eutheria</taxon>
        <taxon>Laurasiatheria</taxon>
        <taxon>Carnivora</taxon>
        <taxon>Caniformia</taxon>
        <taxon>Ursidae</taxon>
        <taxon>Ursus</taxon>
    </lineage>
</organism>
<evidence type="ECO:0000256" key="2">
    <source>
        <dbReference type="ARBA" id="ARBA00022475"/>
    </source>
</evidence>
<feature type="signal peptide" evidence="13">
    <location>
        <begin position="1"/>
        <end position="23"/>
    </location>
</feature>
<dbReference type="InterPro" id="IPR007110">
    <property type="entry name" value="Ig-like_dom"/>
</dbReference>
<dbReference type="InterPro" id="IPR036179">
    <property type="entry name" value="Ig-like_dom_sf"/>
</dbReference>
<evidence type="ECO:0000256" key="7">
    <source>
        <dbReference type="ARBA" id="ARBA00023136"/>
    </source>
</evidence>
<dbReference type="Proteomes" id="UP000261680">
    <property type="component" value="Unplaced"/>
</dbReference>
<gene>
    <name evidence="16" type="primary">LOC103680284</name>
</gene>
<dbReference type="PANTHER" id="PTHR11738">
    <property type="entry name" value="MHC CLASS I NK CELL RECEPTOR"/>
    <property type="match status" value="1"/>
</dbReference>
<evidence type="ECO:0000256" key="9">
    <source>
        <dbReference type="ARBA" id="ARBA00023180"/>
    </source>
</evidence>
<evidence type="ECO:0000256" key="1">
    <source>
        <dbReference type="ARBA" id="ARBA00004162"/>
    </source>
</evidence>
<protein>
    <submittedName>
        <fullName evidence="16">Leukocyte immunoglobulin-like receptor subfamily A member 6 isoform X1</fullName>
    </submittedName>
</protein>